<sequence length="82" mass="8951">MIHTGVYSGPMGRTAPTRNLICLSGKEPSRLLEYGIRYDLLHIILNRGESLAPAHPDPYQTQAQSSEAAAVFVTATIVTFHV</sequence>
<gene>
    <name evidence="1" type="ORF">PGT21_026293</name>
</gene>
<name>A0A5B0Q6F4_PUCGR</name>
<organism evidence="1 2">
    <name type="scientific">Puccinia graminis f. sp. tritici</name>
    <dbReference type="NCBI Taxonomy" id="56615"/>
    <lineage>
        <taxon>Eukaryota</taxon>
        <taxon>Fungi</taxon>
        <taxon>Dikarya</taxon>
        <taxon>Basidiomycota</taxon>
        <taxon>Pucciniomycotina</taxon>
        <taxon>Pucciniomycetes</taxon>
        <taxon>Pucciniales</taxon>
        <taxon>Pucciniaceae</taxon>
        <taxon>Puccinia</taxon>
    </lineage>
</organism>
<reference evidence="1 2" key="1">
    <citation type="submission" date="2019-05" db="EMBL/GenBank/DDBJ databases">
        <title>Emergence of the Ug99 lineage of the wheat stem rust pathogen through somatic hybridization.</title>
        <authorList>
            <person name="Li F."/>
            <person name="Upadhyaya N.M."/>
            <person name="Sperschneider J."/>
            <person name="Matny O."/>
            <person name="Nguyen-Phuc H."/>
            <person name="Mago R."/>
            <person name="Raley C."/>
            <person name="Miller M.E."/>
            <person name="Silverstein K.A.T."/>
            <person name="Henningsen E."/>
            <person name="Hirsch C.D."/>
            <person name="Visser B."/>
            <person name="Pretorius Z.A."/>
            <person name="Steffenson B.J."/>
            <person name="Schwessinger B."/>
            <person name="Dodds P.N."/>
            <person name="Figueroa M."/>
        </authorList>
    </citation>
    <scope>NUCLEOTIDE SEQUENCE [LARGE SCALE GENOMIC DNA]</scope>
    <source>
        <strain evidence="1">21-0</strain>
    </source>
</reference>
<comment type="caution">
    <text evidence="1">The sequence shown here is derived from an EMBL/GenBank/DDBJ whole genome shotgun (WGS) entry which is preliminary data.</text>
</comment>
<dbReference type="EMBL" id="VSWC01000028">
    <property type="protein sequence ID" value="KAA1108816.1"/>
    <property type="molecule type" value="Genomic_DNA"/>
</dbReference>
<protein>
    <submittedName>
        <fullName evidence="1">Uncharacterized protein</fullName>
    </submittedName>
</protein>
<accession>A0A5B0Q6F4</accession>
<dbReference type="AlphaFoldDB" id="A0A5B0Q6F4"/>
<dbReference type="Proteomes" id="UP000324748">
    <property type="component" value="Unassembled WGS sequence"/>
</dbReference>
<evidence type="ECO:0000313" key="2">
    <source>
        <dbReference type="Proteomes" id="UP000324748"/>
    </source>
</evidence>
<keyword evidence="2" id="KW-1185">Reference proteome</keyword>
<proteinExistence type="predicted"/>
<evidence type="ECO:0000313" key="1">
    <source>
        <dbReference type="EMBL" id="KAA1108816.1"/>
    </source>
</evidence>